<evidence type="ECO:0000313" key="3">
    <source>
        <dbReference type="Proteomes" id="UP001629156"/>
    </source>
</evidence>
<evidence type="ECO:0000313" key="2">
    <source>
        <dbReference type="EMBL" id="MFL9843341.1"/>
    </source>
</evidence>
<organism evidence="2 3">
    <name type="scientific">Flavobacterium rhizosphaerae</name>
    <dbReference type="NCBI Taxonomy" id="3163298"/>
    <lineage>
        <taxon>Bacteria</taxon>
        <taxon>Pseudomonadati</taxon>
        <taxon>Bacteroidota</taxon>
        <taxon>Flavobacteriia</taxon>
        <taxon>Flavobacteriales</taxon>
        <taxon>Flavobacteriaceae</taxon>
        <taxon>Flavobacterium</taxon>
    </lineage>
</organism>
<feature type="transmembrane region" description="Helical" evidence="1">
    <location>
        <begin position="12"/>
        <end position="32"/>
    </location>
</feature>
<reference evidence="2 3" key="1">
    <citation type="submission" date="2024-06" db="EMBL/GenBank/DDBJ databases">
        <authorList>
            <person name="Kaempfer P."/>
            <person name="Viver T."/>
        </authorList>
    </citation>
    <scope>NUCLEOTIDE SEQUENCE [LARGE SCALE GENOMIC DNA]</scope>
    <source>
        <strain evidence="2 3">ST-119</strain>
    </source>
</reference>
<gene>
    <name evidence="2" type="ORF">ABS766_02805</name>
</gene>
<dbReference type="Proteomes" id="UP001629156">
    <property type="component" value="Unassembled WGS sequence"/>
</dbReference>
<accession>A0ABW8YSS2</accession>
<evidence type="ECO:0000256" key="1">
    <source>
        <dbReference type="SAM" id="Phobius"/>
    </source>
</evidence>
<keyword evidence="1" id="KW-0472">Membrane</keyword>
<dbReference type="EMBL" id="JBELPZ010000002">
    <property type="protein sequence ID" value="MFL9843341.1"/>
    <property type="molecule type" value="Genomic_DNA"/>
</dbReference>
<dbReference type="RefSeq" id="WP_408083588.1">
    <property type="nucleotide sequence ID" value="NZ_JBELPZ010000002.1"/>
</dbReference>
<proteinExistence type="predicted"/>
<keyword evidence="1" id="KW-0812">Transmembrane</keyword>
<comment type="caution">
    <text evidence="2">The sequence shown here is derived from an EMBL/GenBank/DDBJ whole genome shotgun (WGS) entry which is preliminary data.</text>
</comment>
<keyword evidence="3" id="KW-1185">Reference proteome</keyword>
<keyword evidence="1" id="KW-1133">Transmembrane helix</keyword>
<sequence length="168" mass="19450">MLRITLDTTLEIIGLIISCVTPLLVFIFGVAINKKIENSKLSALKEKEWQVKWAETFLKHATDFNDNISLVISNFYYLQMQSDKNKKDEILNDIEIIKFKVSVIDWNIRNYTQFAENGNDVIKIQSTLISQIDDIFKGFKGDLEVVRNYQSNYNKAVRKAHNSILNSK</sequence>
<name>A0ABW8YSS2_9FLAO</name>
<protein>
    <submittedName>
        <fullName evidence="2">Uncharacterized protein</fullName>
    </submittedName>
</protein>